<dbReference type="AlphaFoldDB" id="A0A6C0AMF2"/>
<dbReference type="EMBL" id="MN740728">
    <property type="protein sequence ID" value="QHS80932.1"/>
    <property type="molecule type" value="Genomic_DNA"/>
</dbReference>
<sequence>METPTIQSYCQIVNFCYACFLVDPQDPEILCDDLCYQCHGSKWDKMRSSLTLESIIQTLKRINKNSKWYSLYHDEYFSRLRPSGIPNTHLPIIQ</sequence>
<reference evidence="1" key="1">
    <citation type="journal article" date="2020" name="Nature">
        <title>Giant virus diversity and host interactions through global metagenomics.</title>
        <authorList>
            <person name="Schulz F."/>
            <person name="Roux S."/>
            <person name="Paez-Espino D."/>
            <person name="Jungbluth S."/>
            <person name="Walsh D.A."/>
            <person name="Denef V.J."/>
            <person name="McMahon K.D."/>
            <person name="Konstantinidis K.T."/>
            <person name="Eloe-Fadrosh E.A."/>
            <person name="Kyrpides N.C."/>
            <person name="Woyke T."/>
        </authorList>
    </citation>
    <scope>NUCLEOTIDE SEQUENCE</scope>
    <source>
        <strain evidence="1">GVMAG-S-1101161-73</strain>
    </source>
</reference>
<organism evidence="1">
    <name type="scientific">viral metagenome</name>
    <dbReference type="NCBI Taxonomy" id="1070528"/>
    <lineage>
        <taxon>unclassified sequences</taxon>
        <taxon>metagenomes</taxon>
        <taxon>organismal metagenomes</taxon>
    </lineage>
</organism>
<name>A0A6C0AMF2_9ZZZZ</name>
<accession>A0A6C0AMF2</accession>
<proteinExistence type="predicted"/>
<evidence type="ECO:0000313" key="1">
    <source>
        <dbReference type="EMBL" id="QHS80932.1"/>
    </source>
</evidence>
<protein>
    <submittedName>
        <fullName evidence="1">Uncharacterized protein</fullName>
    </submittedName>
</protein>